<sequence length="286" mass="30617">MKIFLTGSDGFTGRHFTASAIACGHEVIALTGQLDDKAGLEHQLAQAQADAVVHLAAIAFVGHADAGAFYDVNVLGTMNLLDALARVPKRPAAVLLASSANIYGNCDVSPIGESQPPAPANHYAMSKLAMEYMARNYLDRLPIVFARPFNYTGAGQHASFVIPKLVDHFARRASVVELGNLDVEREFNDVRTVCDAYLALLDKGAPGQCYNVCSGQPVTLRAVIALLQEITGHSLEVRVNPAFVRASEVRTLCGSPALLEQAIGPLHHPGLRATLQWMLDTSPVAH</sequence>
<comment type="pathway">
    <text evidence="1">Bacterial outer membrane biogenesis; LPS O-antigen biosynthesis.</text>
</comment>
<evidence type="ECO:0000256" key="2">
    <source>
        <dbReference type="ARBA" id="ARBA00007637"/>
    </source>
</evidence>
<keyword evidence="4" id="KW-0456">Lyase</keyword>
<protein>
    <submittedName>
        <fullName evidence="4">GDP-mannose 4,6-dehydratase</fullName>
        <ecNumber evidence="4">4.2.1.47</ecNumber>
    </submittedName>
</protein>
<dbReference type="Gene3D" id="3.40.50.720">
    <property type="entry name" value="NAD(P)-binding Rossmann-like Domain"/>
    <property type="match status" value="1"/>
</dbReference>
<gene>
    <name evidence="4" type="ORF">RI048_16065</name>
</gene>
<dbReference type="Proteomes" id="UP001246576">
    <property type="component" value="Unassembled WGS sequence"/>
</dbReference>
<keyword evidence="5" id="KW-1185">Reference proteome</keyword>
<dbReference type="Gene3D" id="3.90.25.10">
    <property type="entry name" value="UDP-galactose 4-epimerase, domain 1"/>
    <property type="match status" value="1"/>
</dbReference>
<evidence type="ECO:0000256" key="1">
    <source>
        <dbReference type="ARBA" id="ARBA00005125"/>
    </source>
</evidence>
<dbReference type="PANTHER" id="PTHR43000">
    <property type="entry name" value="DTDP-D-GLUCOSE 4,6-DEHYDRATASE-RELATED"/>
    <property type="match status" value="1"/>
</dbReference>
<proteinExistence type="inferred from homology"/>
<evidence type="ECO:0000313" key="4">
    <source>
        <dbReference type="EMBL" id="MDR9849749.1"/>
    </source>
</evidence>
<dbReference type="Pfam" id="PF01370">
    <property type="entry name" value="Epimerase"/>
    <property type="match status" value="1"/>
</dbReference>
<accession>A0ABU2ENK3</accession>
<feature type="domain" description="NAD-dependent epimerase/dehydratase" evidence="3">
    <location>
        <begin position="3"/>
        <end position="213"/>
    </location>
</feature>
<evidence type="ECO:0000313" key="5">
    <source>
        <dbReference type="Proteomes" id="UP001246576"/>
    </source>
</evidence>
<dbReference type="InterPro" id="IPR036291">
    <property type="entry name" value="NAD(P)-bd_dom_sf"/>
</dbReference>
<organism evidence="4 5">
    <name type="scientific">Herbaspirillum huttiense subsp. lycopersici</name>
    <dbReference type="NCBI Taxonomy" id="3074428"/>
    <lineage>
        <taxon>Bacteria</taxon>
        <taxon>Pseudomonadati</taxon>
        <taxon>Pseudomonadota</taxon>
        <taxon>Betaproteobacteria</taxon>
        <taxon>Burkholderiales</taxon>
        <taxon>Oxalobacteraceae</taxon>
        <taxon>Herbaspirillum</taxon>
    </lineage>
</organism>
<dbReference type="EC" id="4.2.1.47" evidence="4"/>
<comment type="caution">
    <text evidence="4">The sequence shown here is derived from an EMBL/GenBank/DDBJ whole genome shotgun (WGS) entry which is preliminary data.</text>
</comment>
<dbReference type="GO" id="GO:0008446">
    <property type="term" value="F:GDP-mannose 4,6-dehydratase activity"/>
    <property type="evidence" value="ECO:0007669"/>
    <property type="project" value="UniProtKB-EC"/>
</dbReference>
<name>A0ABU2ENK3_9BURK</name>
<dbReference type="SUPFAM" id="SSF51735">
    <property type="entry name" value="NAD(P)-binding Rossmann-fold domains"/>
    <property type="match status" value="1"/>
</dbReference>
<reference evidence="4" key="1">
    <citation type="submission" date="2023-09" db="EMBL/GenBank/DDBJ databases">
        <title>Description of first Herbaspirillum huttiense subsp. nephrolepsisexaltata and Herbaspirillum huttiense subsp. lycopersicon.</title>
        <authorList>
            <person name="Poudel M."/>
            <person name="Sharma A."/>
            <person name="Goss E."/>
            <person name="Tapia J.H."/>
            <person name="Harmon C.M."/>
            <person name="Jones J.B."/>
        </authorList>
    </citation>
    <scope>NUCLEOTIDE SEQUENCE</scope>
    <source>
        <strain evidence="4">SE1</strain>
    </source>
</reference>
<dbReference type="EMBL" id="JAVLSJ010000008">
    <property type="protein sequence ID" value="MDR9849749.1"/>
    <property type="molecule type" value="Genomic_DNA"/>
</dbReference>
<comment type="similarity">
    <text evidence="2">Belongs to the NAD(P)-dependent epimerase/dehydratase family.</text>
</comment>
<evidence type="ECO:0000259" key="3">
    <source>
        <dbReference type="Pfam" id="PF01370"/>
    </source>
</evidence>
<dbReference type="InterPro" id="IPR001509">
    <property type="entry name" value="Epimerase_deHydtase"/>
</dbReference>